<dbReference type="PROSITE" id="PS50229">
    <property type="entry name" value="WH1"/>
    <property type="match status" value="1"/>
</dbReference>
<evidence type="ECO:0000256" key="5">
    <source>
        <dbReference type="ARBA" id="ARBA00022553"/>
    </source>
</evidence>
<evidence type="ECO:0000256" key="4">
    <source>
        <dbReference type="ARBA" id="ARBA00022490"/>
    </source>
</evidence>
<dbReference type="GO" id="GO:0030027">
    <property type="term" value="C:lamellipodium"/>
    <property type="evidence" value="ECO:0007669"/>
    <property type="project" value="UniProtKB-SubCell"/>
</dbReference>
<dbReference type="GO" id="GO:0017124">
    <property type="term" value="F:SH3 domain binding"/>
    <property type="evidence" value="ECO:0007669"/>
    <property type="project" value="UniProtKB-KW"/>
</dbReference>
<dbReference type="EMBL" id="LR824029">
    <property type="protein sequence ID" value="CAH0598817.1"/>
    <property type="molecule type" value="Genomic_DNA"/>
</dbReference>
<reference evidence="12" key="1">
    <citation type="submission" date="2021-12" db="EMBL/GenBank/DDBJ databases">
        <authorList>
            <person name="King R."/>
        </authorList>
    </citation>
    <scope>NUCLEOTIDE SEQUENCE</scope>
</reference>
<feature type="compositionally biased region" description="Pro residues" evidence="10">
    <location>
        <begin position="300"/>
        <end position="311"/>
    </location>
</feature>
<dbReference type="CDD" id="cd01207">
    <property type="entry name" value="EVH1_Ena_VASP-like"/>
    <property type="match status" value="1"/>
</dbReference>
<evidence type="ECO:0000256" key="7">
    <source>
        <dbReference type="ARBA" id="ARBA00023203"/>
    </source>
</evidence>
<dbReference type="GO" id="GO:0005829">
    <property type="term" value="C:cytosol"/>
    <property type="evidence" value="ECO:0007669"/>
    <property type="project" value="UniProtKB-ARBA"/>
</dbReference>
<evidence type="ECO:0000256" key="1">
    <source>
        <dbReference type="ARBA" id="ARBA00004245"/>
    </source>
</evidence>
<keyword evidence="6" id="KW-0729">SH3-binding</keyword>
<keyword evidence="5" id="KW-0597">Phosphoprotein</keyword>
<sequence length="698" mass="75897">MRRMKLTIDPDLGDLEEMLANVQNQLEHEIVLEKESKMPSIVNVQESPKMVKRNSSFNRSDSFDYRRAAPRPPPSRSDSGSHSLNGTYGEYRNGSEEHRDEYSQPETNGKFKGSQTSLKSDEGSQGSFQSFRSEPIQRHSLLSLQEKRGSYASLNGRSKTATLPRGYGSTREKNWEDYWAHEQSISSARASVMVYDDGLKRWVPSGSSSGLSKVHIYHHTQHNTFRVVGRKLNDHEVVINCGIVRGLKYNQATATFHQWRDARHVYGLNFSCREDADSFARAMMHTLEILANKPAGNSAPAPPQPPNPPVPYNGHNAHTYDEDMGYRTMTREDAAIFQQPQYHAPHNQQHPQYLAQPSQYHAPHHHHQPQQPTPPAPPPHGVHHTLPHQPSQPTPGHHRTNSAPMPPNMTLSAATGGPAAPPPVPPHQNLSHQNLPPPSNGPLAPPTPPAAPQPPPMQAGVTPAAGPPPPPPPPAPSAAPPAPPAAPAPVTSPPPPPPPPAPAPPPDATGLAAQLQQARLKRQAKTNGVATVEAASPPGGAEHSGSSSSSGGSASGARGGTLSCMMNEMARTLARRRAHLDRAEESSTDNSVNNTPMKTWERSATLPHRMPAACNGNASNSENTTQQQPQSPRSVRKRFGSASEETILKQVNGGAEGGCVSAAEWDAFKQDMMREMRQQLNQMKKEILDAMKAEFARR</sequence>
<feature type="compositionally biased region" description="Basic and acidic residues" evidence="10">
    <location>
        <begin position="93"/>
        <end position="102"/>
    </location>
</feature>
<evidence type="ECO:0000313" key="12">
    <source>
        <dbReference type="EMBL" id="CAH0598817.1"/>
    </source>
</evidence>
<dbReference type="Gene3D" id="2.30.29.30">
    <property type="entry name" value="Pleckstrin-homology domain (PH domain)/Phosphotyrosine-binding domain (PTB)"/>
    <property type="match status" value="1"/>
</dbReference>
<dbReference type="PANTHER" id="PTHR11202">
    <property type="entry name" value="SPROUTY-RELATED, EVH1 DOMAIN-CONTAINING PROTEIN FAMILY MEMBER"/>
    <property type="match status" value="1"/>
</dbReference>
<gene>
    <name evidence="12" type="ORF">CINC_LOCUS8449</name>
</gene>
<evidence type="ECO:0000256" key="8">
    <source>
        <dbReference type="ARBA" id="ARBA00023212"/>
    </source>
</evidence>
<dbReference type="Pfam" id="PF08776">
    <property type="entry name" value="VASP_tetra"/>
    <property type="match status" value="1"/>
</dbReference>
<dbReference type="SUPFAM" id="SSF50729">
    <property type="entry name" value="PH domain-like"/>
    <property type="match status" value="1"/>
</dbReference>
<dbReference type="Proteomes" id="UP001154114">
    <property type="component" value="Chromosome 26"/>
</dbReference>
<feature type="region of interest" description="Disordered" evidence="10">
    <location>
        <begin position="293"/>
        <end position="320"/>
    </location>
</feature>
<dbReference type="FunFam" id="2.30.29.30:FF:000047">
    <property type="entry name" value="vasodilator-stimulated phosphoprotein isoform X2"/>
    <property type="match status" value="1"/>
</dbReference>
<dbReference type="Pfam" id="PF00568">
    <property type="entry name" value="WH1"/>
    <property type="match status" value="1"/>
</dbReference>
<feature type="compositionally biased region" description="Pro residues" evidence="10">
    <location>
        <begin position="435"/>
        <end position="457"/>
    </location>
</feature>
<keyword evidence="7" id="KW-0009">Actin-binding</keyword>
<feature type="region of interest" description="Disordered" evidence="10">
    <location>
        <begin position="34"/>
        <end position="139"/>
    </location>
</feature>
<dbReference type="InterPro" id="IPR038023">
    <property type="entry name" value="VASP_sf"/>
</dbReference>
<comment type="similarity">
    <text evidence="3">Belongs to the Ena/VASP family.</text>
</comment>
<proteinExistence type="inferred from homology"/>
<evidence type="ECO:0000313" key="13">
    <source>
        <dbReference type="Proteomes" id="UP001154114"/>
    </source>
</evidence>
<protein>
    <recommendedName>
        <fullName evidence="11">WH1 domain-containing protein</fullName>
    </recommendedName>
</protein>
<dbReference type="GO" id="GO:0003779">
    <property type="term" value="F:actin binding"/>
    <property type="evidence" value="ECO:0007669"/>
    <property type="project" value="UniProtKB-KW"/>
</dbReference>
<accession>A0A9P0BYY6</accession>
<keyword evidence="8" id="KW-0206">Cytoskeleton</keyword>
<dbReference type="GO" id="GO:0030054">
    <property type="term" value="C:cell junction"/>
    <property type="evidence" value="ECO:0007669"/>
    <property type="project" value="UniProtKB-ARBA"/>
</dbReference>
<dbReference type="SMART" id="SM00461">
    <property type="entry name" value="WH1"/>
    <property type="match status" value="1"/>
</dbReference>
<organism evidence="12 13">
    <name type="scientific">Chrysodeixis includens</name>
    <name type="common">Soybean looper</name>
    <name type="synonym">Pseudoplusia includens</name>
    <dbReference type="NCBI Taxonomy" id="689277"/>
    <lineage>
        <taxon>Eukaryota</taxon>
        <taxon>Metazoa</taxon>
        <taxon>Ecdysozoa</taxon>
        <taxon>Arthropoda</taxon>
        <taxon>Hexapoda</taxon>
        <taxon>Insecta</taxon>
        <taxon>Pterygota</taxon>
        <taxon>Neoptera</taxon>
        <taxon>Endopterygota</taxon>
        <taxon>Lepidoptera</taxon>
        <taxon>Glossata</taxon>
        <taxon>Ditrysia</taxon>
        <taxon>Noctuoidea</taxon>
        <taxon>Noctuidae</taxon>
        <taxon>Plusiinae</taxon>
        <taxon>Chrysodeixis</taxon>
    </lineage>
</organism>
<evidence type="ECO:0000256" key="10">
    <source>
        <dbReference type="SAM" id="MobiDB-lite"/>
    </source>
</evidence>
<keyword evidence="4" id="KW-0963">Cytoplasm</keyword>
<dbReference type="InterPro" id="IPR014885">
    <property type="entry name" value="VASP_tetra"/>
</dbReference>
<evidence type="ECO:0000256" key="6">
    <source>
        <dbReference type="ARBA" id="ARBA00023036"/>
    </source>
</evidence>
<feature type="compositionally biased region" description="Low complexity" evidence="10">
    <location>
        <begin position="534"/>
        <end position="552"/>
    </location>
</feature>
<dbReference type="OrthoDB" id="31170at2759"/>
<name>A0A9P0BYY6_CHRIL</name>
<feature type="compositionally biased region" description="Pro residues" evidence="10">
    <location>
        <begin position="465"/>
        <end position="507"/>
    </location>
</feature>
<evidence type="ECO:0000259" key="11">
    <source>
        <dbReference type="PROSITE" id="PS50229"/>
    </source>
</evidence>
<dbReference type="InterPro" id="IPR000697">
    <property type="entry name" value="WH1/EVH1_dom"/>
</dbReference>
<feature type="compositionally biased region" description="Polar residues" evidence="10">
    <location>
        <begin position="588"/>
        <end position="597"/>
    </location>
</feature>
<keyword evidence="13" id="KW-1185">Reference proteome</keyword>
<dbReference type="Gene3D" id="1.20.5.1160">
    <property type="entry name" value="Vasodilator-stimulated phosphoprotein"/>
    <property type="match status" value="1"/>
</dbReference>
<dbReference type="AlphaFoldDB" id="A0A9P0BYY6"/>
<evidence type="ECO:0000256" key="9">
    <source>
        <dbReference type="ARBA" id="ARBA00023273"/>
    </source>
</evidence>
<feature type="region of interest" description="Disordered" evidence="10">
    <location>
        <begin position="359"/>
        <end position="654"/>
    </location>
</feature>
<feature type="domain" description="WH1" evidence="11">
    <location>
        <begin position="177"/>
        <end position="290"/>
    </location>
</feature>
<comment type="subcellular location">
    <subcellularLocation>
        <location evidence="2">Cell projection</location>
        <location evidence="2">Lamellipodium</location>
    </subcellularLocation>
    <subcellularLocation>
        <location evidence="1">Cytoplasm</location>
        <location evidence="1">Cytoskeleton</location>
    </subcellularLocation>
</comment>
<feature type="compositionally biased region" description="Polar residues" evidence="10">
    <location>
        <begin position="113"/>
        <end position="132"/>
    </location>
</feature>
<evidence type="ECO:0000256" key="2">
    <source>
        <dbReference type="ARBA" id="ARBA00004510"/>
    </source>
</evidence>
<dbReference type="InterPro" id="IPR011993">
    <property type="entry name" value="PH-like_dom_sf"/>
</dbReference>
<evidence type="ECO:0000256" key="3">
    <source>
        <dbReference type="ARBA" id="ARBA00009785"/>
    </source>
</evidence>
<keyword evidence="9" id="KW-0966">Cell projection</keyword>
<dbReference type="PANTHER" id="PTHR11202:SF22">
    <property type="entry name" value="PROTEIN ENABLED"/>
    <property type="match status" value="1"/>
</dbReference>
<feature type="compositionally biased region" description="Polar residues" evidence="10">
    <location>
        <begin position="616"/>
        <end position="633"/>
    </location>
</feature>
<dbReference type="SUPFAM" id="SSF118370">
    <property type="entry name" value="Vasodilator-stimulated phosphoprotein, VASP, tetramerisation domain"/>
    <property type="match status" value="1"/>
</dbReference>
<dbReference type="GO" id="GO:0005856">
    <property type="term" value="C:cytoskeleton"/>
    <property type="evidence" value="ECO:0007669"/>
    <property type="project" value="UniProtKB-SubCell"/>
</dbReference>
<feature type="compositionally biased region" description="Pro residues" evidence="10">
    <location>
        <begin position="371"/>
        <end position="380"/>
    </location>
</feature>